<proteinExistence type="inferred from homology"/>
<gene>
    <name evidence="2" type="ORF">S01H4_51641</name>
</gene>
<organism evidence="2">
    <name type="scientific">marine sediment metagenome</name>
    <dbReference type="NCBI Taxonomy" id="412755"/>
    <lineage>
        <taxon>unclassified sequences</taxon>
        <taxon>metagenomes</taxon>
        <taxon>ecological metagenomes</taxon>
    </lineage>
</organism>
<reference evidence="2" key="1">
    <citation type="journal article" date="2014" name="Front. Microbiol.">
        <title>High frequency of phylogenetically diverse reductive dehalogenase-homologous genes in deep subseafloor sedimentary metagenomes.</title>
        <authorList>
            <person name="Kawai M."/>
            <person name="Futagami T."/>
            <person name="Toyoda A."/>
            <person name="Takaki Y."/>
            <person name="Nishi S."/>
            <person name="Hori S."/>
            <person name="Arai W."/>
            <person name="Tsubouchi T."/>
            <person name="Morono Y."/>
            <person name="Uchiyama I."/>
            <person name="Ito T."/>
            <person name="Fujiyama A."/>
            <person name="Inagaki F."/>
            <person name="Takami H."/>
        </authorList>
    </citation>
    <scope>NUCLEOTIDE SEQUENCE</scope>
    <source>
        <strain evidence="2">Expedition CK06-06</strain>
    </source>
</reference>
<evidence type="ECO:0008006" key="3">
    <source>
        <dbReference type="Google" id="ProtNLM"/>
    </source>
</evidence>
<dbReference type="PANTHER" id="PTHR36842:SF1">
    <property type="entry name" value="PROTEIN TOLB"/>
    <property type="match status" value="1"/>
</dbReference>
<sequence length="186" mass="20002">INGAPAWSPDGRQLALTLSRDGNPEIYIMDVANGALRRLTNGSAIDTEPVWTPDGRSIIFTSDRGGSAQIYRVPARGGKAERLTFEGKYNAGADISPDGRKIAMVHANGGSYRIAVLDLDSGLQRVLTDGPLDESPSFSPNGSMIIYATRAGNREVLSAVSVDGRFRQRLSLQAGNVREPVWSPFD</sequence>
<evidence type="ECO:0000313" key="2">
    <source>
        <dbReference type="EMBL" id="GAH01115.1"/>
    </source>
</evidence>
<accession>X1CYK3</accession>
<dbReference type="InterPro" id="IPR011042">
    <property type="entry name" value="6-blade_b-propeller_TolB-like"/>
</dbReference>
<feature type="non-terminal residue" evidence="2">
    <location>
        <position position="1"/>
    </location>
</feature>
<protein>
    <recommendedName>
        <fullName evidence="3">Tol-Pal system protein TolB</fullName>
    </recommendedName>
</protein>
<dbReference type="EMBL" id="BART01029428">
    <property type="protein sequence ID" value="GAH01115.1"/>
    <property type="molecule type" value="Genomic_DNA"/>
</dbReference>
<evidence type="ECO:0000256" key="1">
    <source>
        <dbReference type="ARBA" id="ARBA00009820"/>
    </source>
</evidence>
<dbReference type="Pfam" id="PF07676">
    <property type="entry name" value="PD40"/>
    <property type="match status" value="4"/>
</dbReference>
<dbReference type="PANTHER" id="PTHR36842">
    <property type="entry name" value="PROTEIN TOLB HOMOLOG"/>
    <property type="match status" value="1"/>
</dbReference>
<comment type="caution">
    <text evidence="2">The sequence shown here is derived from an EMBL/GenBank/DDBJ whole genome shotgun (WGS) entry which is preliminary data.</text>
</comment>
<dbReference type="Gene3D" id="2.120.10.30">
    <property type="entry name" value="TolB, C-terminal domain"/>
    <property type="match status" value="1"/>
</dbReference>
<comment type="similarity">
    <text evidence="1">Belongs to the TolB family.</text>
</comment>
<dbReference type="InterPro" id="IPR011659">
    <property type="entry name" value="WD40"/>
</dbReference>
<dbReference type="SUPFAM" id="SSF69304">
    <property type="entry name" value="Tricorn protease N-terminal domain"/>
    <property type="match status" value="1"/>
</dbReference>
<dbReference type="AlphaFoldDB" id="X1CYK3"/>
<name>X1CYK3_9ZZZZ</name>